<evidence type="ECO:0000313" key="1">
    <source>
        <dbReference type="EMBL" id="KAH7307617.1"/>
    </source>
</evidence>
<proteinExistence type="predicted"/>
<protein>
    <submittedName>
        <fullName evidence="1">Uncharacterized protein</fullName>
    </submittedName>
</protein>
<sequence>MISTFRSMLGSDLCADKKAATLSMAGSRQTDFGRSHVLVLGDSPLQRLTTQKRRAQPLYRKYNHYDDGRGWWDEEMVGMEELGTTYEWEGVASMSFGSTTTPASP</sequence>
<comment type="caution">
    <text evidence="1">The sequence shown here is derived from an EMBL/GenBank/DDBJ whole genome shotgun (WGS) entry which is preliminary data.</text>
</comment>
<keyword evidence="2" id="KW-1185">Reference proteome</keyword>
<dbReference type="EMBL" id="CM035427">
    <property type="protein sequence ID" value="KAH7307617.1"/>
    <property type="molecule type" value="Genomic_DNA"/>
</dbReference>
<dbReference type="OrthoDB" id="753880at2759"/>
<dbReference type="PANTHER" id="PTHR38382">
    <property type="entry name" value="RNA-BINDING PROTEIN"/>
    <property type="match status" value="1"/>
</dbReference>
<dbReference type="Proteomes" id="UP000825935">
    <property type="component" value="Chromosome 22"/>
</dbReference>
<evidence type="ECO:0000313" key="2">
    <source>
        <dbReference type="Proteomes" id="UP000825935"/>
    </source>
</evidence>
<dbReference type="PANTHER" id="PTHR38382:SF1">
    <property type="entry name" value="RNA-BINDING PROTEIN"/>
    <property type="match status" value="1"/>
</dbReference>
<gene>
    <name evidence="1" type="ORF">KP509_22G068800</name>
</gene>
<name>A0A8T2S831_CERRI</name>
<organism evidence="1 2">
    <name type="scientific">Ceratopteris richardii</name>
    <name type="common">Triangle waterfern</name>
    <dbReference type="NCBI Taxonomy" id="49495"/>
    <lineage>
        <taxon>Eukaryota</taxon>
        <taxon>Viridiplantae</taxon>
        <taxon>Streptophyta</taxon>
        <taxon>Embryophyta</taxon>
        <taxon>Tracheophyta</taxon>
        <taxon>Polypodiopsida</taxon>
        <taxon>Polypodiidae</taxon>
        <taxon>Polypodiales</taxon>
        <taxon>Pteridineae</taxon>
        <taxon>Pteridaceae</taxon>
        <taxon>Parkerioideae</taxon>
        <taxon>Ceratopteris</taxon>
    </lineage>
</organism>
<reference evidence="1" key="1">
    <citation type="submission" date="2021-08" db="EMBL/GenBank/DDBJ databases">
        <title>WGS assembly of Ceratopteris richardii.</title>
        <authorList>
            <person name="Marchant D.B."/>
            <person name="Chen G."/>
            <person name="Jenkins J."/>
            <person name="Shu S."/>
            <person name="Leebens-Mack J."/>
            <person name="Grimwood J."/>
            <person name="Schmutz J."/>
            <person name="Soltis P."/>
            <person name="Soltis D."/>
            <person name="Chen Z.-H."/>
        </authorList>
    </citation>
    <scope>NUCLEOTIDE SEQUENCE</scope>
    <source>
        <strain evidence="1">Whitten #5841</strain>
        <tissue evidence="1">Leaf</tissue>
    </source>
</reference>
<accession>A0A8T2S831</accession>
<dbReference type="AlphaFoldDB" id="A0A8T2S831"/>